<sequence length="112" mass="12121">MAPQAVVEFLHWAHLHRSPLFNGQLNSVYILSFDMSVLVPAQFPSLSAVFMVVAASILLLFVAHILSVSGPVQWFVPNPSRKKSRGAIRHPSPTPGVVLCSGTSSLYSSHSP</sequence>
<gene>
    <name evidence="2" type="ORF">JVT61DRAFT_1625</name>
</gene>
<dbReference type="Proteomes" id="UP000683000">
    <property type="component" value="Unassembled WGS sequence"/>
</dbReference>
<evidence type="ECO:0000256" key="1">
    <source>
        <dbReference type="SAM" id="Phobius"/>
    </source>
</evidence>
<evidence type="ECO:0000313" key="2">
    <source>
        <dbReference type="EMBL" id="KAG6376640.1"/>
    </source>
</evidence>
<keyword evidence="1" id="KW-0812">Transmembrane</keyword>
<dbReference type="EMBL" id="JAGFBS010000011">
    <property type="protein sequence ID" value="KAG6376640.1"/>
    <property type="molecule type" value="Genomic_DNA"/>
</dbReference>
<keyword evidence="3" id="KW-1185">Reference proteome</keyword>
<proteinExistence type="predicted"/>
<dbReference type="AlphaFoldDB" id="A0A8I3ABU3"/>
<organism evidence="2 3">
    <name type="scientific">Boletus reticuloceps</name>
    <dbReference type="NCBI Taxonomy" id="495285"/>
    <lineage>
        <taxon>Eukaryota</taxon>
        <taxon>Fungi</taxon>
        <taxon>Dikarya</taxon>
        <taxon>Basidiomycota</taxon>
        <taxon>Agaricomycotina</taxon>
        <taxon>Agaricomycetes</taxon>
        <taxon>Agaricomycetidae</taxon>
        <taxon>Boletales</taxon>
        <taxon>Boletineae</taxon>
        <taxon>Boletaceae</taxon>
        <taxon>Boletoideae</taxon>
        <taxon>Boletus</taxon>
    </lineage>
</organism>
<reference evidence="2" key="1">
    <citation type="submission" date="2021-03" db="EMBL/GenBank/DDBJ databases">
        <title>Evolutionary innovations through gain and loss of genes in the ectomycorrhizal Boletales.</title>
        <authorList>
            <person name="Wu G."/>
            <person name="Miyauchi S."/>
            <person name="Morin E."/>
            <person name="Yang Z.-L."/>
            <person name="Xu J."/>
            <person name="Martin F.M."/>
        </authorList>
    </citation>
    <scope>NUCLEOTIDE SEQUENCE</scope>
    <source>
        <strain evidence="2">BR01</strain>
    </source>
</reference>
<accession>A0A8I3ABU3</accession>
<comment type="caution">
    <text evidence="2">The sequence shown here is derived from an EMBL/GenBank/DDBJ whole genome shotgun (WGS) entry which is preliminary data.</text>
</comment>
<evidence type="ECO:0000313" key="3">
    <source>
        <dbReference type="Proteomes" id="UP000683000"/>
    </source>
</evidence>
<keyword evidence="1" id="KW-0472">Membrane</keyword>
<keyword evidence="1" id="KW-1133">Transmembrane helix</keyword>
<feature type="transmembrane region" description="Helical" evidence="1">
    <location>
        <begin position="48"/>
        <end position="76"/>
    </location>
</feature>
<protein>
    <submittedName>
        <fullName evidence="2">Uncharacterized protein</fullName>
    </submittedName>
</protein>
<name>A0A8I3ABU3_9AGAM</name>